<keyword evidence="1" id="KW-0472">Membrane</keyword>
<keyword evidence="1" id="KW-0812">Transmembrane</keyword>
<feature type="transmembrane region" description="Helical" evidence="1">
    <location>
        <begin position="79"/>
        <end position="99"/>
    </location>
</feature>
<dbReference type="InterPro" id="IPR009898">
    <property type="entry name" value="DUF1440"/>
</dbReference>
<dbReference type="Proteomes" id="UP000054686">
    <property type="component" value="Unassembled WGS sequence"/>
</dbReference>
<protein>
    <recommendedName>
        <fullName evidence="4">Inner membrane protein YagU</fullName>
    </recommendedName>
</protein>
<dbReference type="Pfam" id="PF07274">
    <property type="entry name" value="DUF1440"/>
    <property type="match status" value="1"/>
</dbReference>
<organism evidence="2 3">
    <name type="scientific">Schaalia odontolytica</name>
    <dbReference type="NCBI Taxonomy" id="1660"/>
    <lineage>
        <taxon>Bacteria</taxon>
        <taxon>Bacillati</taxon>
        <taxon>Actinomycetota</taxon>
        <taxon>Actinomycetes</taxon>
        <taxon>Actinomycetales</taxon>
        <taxon>Actinomycetaceae</taxon>
        <taxon>Schaalia</taxon>
    </lineage>
</organism>
<evidence type="ECO:0008006" key="4">
    <source>
        <dbReference type="Google" id="ProtNLM"/>
    </source>
</evidence>
<name>A0A0V8RZK4_9ACTO</name>
<dbReference type="AlphaFoldDB" id="A0A0V8RZK4"/>
<sequence length="184" mass="20977">MALIQTNPKRRRYGVAAIAGVLGGIVSAIVKFGWEVPLPPRTPERNATNPPQELLQQLGLPESVTHLSYTFNGNEGLPWVSFIVHFSFSIAFALIYCLLAERFPQIKLWQGAAFGIFVYVAFHVVLMPLMGTVPAPWNQPFAEHFSEFFGHIIWLWVIEVFRRDMRNRITHEPDAEFPLESRTN</sequence>
<comment type="caution">
    <text evidence="2">The sequence shown here is derived from an EMBL/GenBank/DDBJ whole genome shotgun (WGS) entry which is preliminary data.</text>
</comment>
<gene>
    <name evidence="2" type="ORF">APY09_03590</name>
</gene>
<evidence type="ECO:0000313" key="3">
    <source>
        <dbReference type="Proteomes" id="UP000054686"/>
    </source>
</evidence>
<keyword evidence="1" id="KW-1133">Transmembrane helix</keyword>
<feature type="transmembrane region" description="Helical" evidence="1">
    <location>
        <begin position="12"/>
        <end position="34"/>
    </location>
</feature>
<accession>A0A0V8RZK4</accession>
<dbReference type="OrthoDB" id="1629003at2"/>
<proteinExistence type="predicted"/>
<evidence type="ECO:0000256" key="1">
    <source>
        <dbReference type="SAM" id="Phobius"/>
    </source>
</evidence>
<reference evidence="2 3" key="1">
    <citation type="submission" date="2015-10" db="EMBL/GenBank/DDBJ databases">
        <title>Draft Genome of Actinomyces odontolyticus subsp. actinosynbacter strain XH001.</title>
        <authorList>
            <person name="Mclean J.S."/>
            <person name="He X."/>
        </authorList>
    </citation>
    <scope>NUCLEOTIDE SEQUENCE [LARGE SCALE GENOMIC DNA]</scope>
    <source>
        <strain evidence="2 3">XH001</strain>
    </source>
</reference>
<dbReference type="EMBL" id="LLVT01000001">
    <property type="protein sequence ID" value="KSW13438.1"/>
    <property type="molecule type" value="Genomic_DNA"/>
</dbReference>
<evidence type="ECO:0000313" key="2">
    <source>
        <dbReference type="EMBL" id="KSW13438.1"/>
    </source>
</evidence>
<feature type="transmembrane region" description="Helical" evidence="1">
    <location>
        <begin position="141"/>
        <end position="161"/>
    </location>
</feature>
<dbReference type="RefSeq" id="WP_060566199.1">
    <property type="nucleotide sequence ID" value="NZ_CP040006.1"/>
</dbReference>
<feature type="transmembrane region" description="Helical" evidence="1">
    <location>
        <begin position="111"/>
        <end position="129"/>
    </location>
</feature>